<feature type="domain" description="Transposase IS110-like N-terminal" evidence="1">
    <location>
        <begin position="3"/>
        <end position="55"/>
    </location>
</feature>
<gene>
    <name evidence="2" type="ORF">DAMNIGENAA_11570</name>
</gene>
<dbReference type="GO" id="GO:0006313">
    <property type="term" value="P:DNA transposition"/>
    <property type="evidence" value="ECO:0007669"/>
    <property type="project" value="InterPro"/>
</dbReference>
<dbReference type="Proteomes" id="UP001144372">
    <property type="component" value="Unassembled WGS sequence"/>
</dbReference>
<reference evidence="2" key="1">
    <citation type="submission" date="2022-12" db="EMBL/GenBank/DDBJ databases">
        <title>Reference genome sequencing for broad-spectrum identification of bacterial and archaeal isolates by mass spectrometry.</title>
        <authorList>
            <person name="Sekiguchi Y."/>
            <person name="Tourlousse D.M."/>
        </authorList>
    </citation>
    <scope>NUCLEOTIDE SEQUENCE</scope>
    <source>
        <strain evidence="2">ASRB1</strain>
    </source>
</reference>
<dbReference type="EMBL" id="BSDR01000001">
    <property type="protein sequence ID" value="GLI33724.1"/>
    <property type="molecule type" value="Genomic_DNA"/>
</dbReference>
<name>A0A9W6FS67_9BACT</name>
<evidence type="ECO:0000313" key="3">
    <source>
        <dbReference type="Proteomes" id="UP001144372"/>
    </source>
</evidence>
<dbReference type="GO" id="GO:0003677">
    <property type="term" value="F:DNA binding"/>
    <property type="evidence" value="ECO:0007669"/>
    <property type="project" value="InterPro"/>
</dbReference>
<protein>
    <recommendedName>
        <fullName evidence="1">Transposase IS110-like N-terminal domain-containing protein</fullName>
    </recommendedName>
</protein>
<proteinExistence type="predicted"/>
<dbReference type="AlphaFoldDB" id="A0A9W6FS67"/>
<dbReference type="InterPro" id="IPR002525">
    <property type="entry name" value="Transp_IS110-like_N"/>
</dbReference>
<keyword evidence="3" id="KW-1185">Reference proteome</keyword>
<comment type="caution">
    <text evidence="2">The sequence shown here is derived from an EMBL/GenBank/DDBJ whole genome shotgun (WGS) entry which is preliminary data.</text>
</comment>
<accession>A0A9W6FS67</accession>
<evidence type="ECO:0000313" key="2">
    <source>
        <dbReference type="EMBL" id="GLI33724.1"/>
    </source>
</evidence>
<dbReference type="Pfam" id="PF01548">
    <property type="entry name" value="DEDD_Tnp_IS110"/>
    <property type="match status" value="1"/>
</dbReference>
<sequence>MADSRWLAMLARCGLLRGSFIPPEELGNLRLISRERQKLVGMLASEKNRLHEVLTDGGIRLSVVVSDIHGQAARHMIV</sequence>
<evidence type="ECO:0000259" key="1">
    <source>
        <dbReference type="Pfam" id="PF01548"/>
    </source>
</evidence>
<organism evidence="2 3">
    <name type="scientific">Desulforhabdus amnigena</name>
    <dbReference type="NCBI Taxonomy" id="40218"/>
    <lineage>
        <taxon>Bacteria</taxon>
        <taxon>Pseudomonadati</taxon>
        <taxon>Thermodesulfobacteriota</taxon>
        <taxon>Syntrophobacteria</taxon>
        <taxon>Syntrophobacterales</taxon>
        <taxon>Syntrophobacteraceae</taxon>
        <taxon>Desulforhabdus</taxon>
    </lineage>
</organism>
<dbReference type="GO" id="GO:0004803">
    <property type="term" value="F:transposase activity"/>
    <property type="evidence" value="ECO:0007669"/>
    <property type="project" value="InterPro"/>
</dbReference>